<name>A0A1L3SX75_9HYPH</name>
<dbReference type="InterPro" id="IPR016181">
    <property type="entry name" value="Acyl_CoA_acyltransferase"/>
</dbReference>
<dbReference type="PROSITE" id="PS51729">
    <property type="entry name" value="GNAT_YJDJ"/>
    <property type="match status" value="1"/>
</dbReference>
<dbReference type="OrthoDB" id="9800945at2"/>
<dbReference type="RefSeq" id="WP_072607497.1">
    <property type="nucleotide sequence ID" value="NZ_CP018171.1"/>
</dbReference>
<accession>A0A1L3SX75</accession>
<dbReference type="InterPro" id="IPR045057">
    <property type="entry name" value="Gcn5-rel_NAT"/>
</dbReference>
<dbReference type="PANTHER" id="PTHR31435:SF9">
    <property type="entry name" value="PROTEIN NATD1"/>
    <property type="match status" value="1"/>
</dbReference>
<dbReference type="STRING" id="1670800.BSQ44_23670"/>
<evidence type="ECO:0000313" key="2">
    <source>
        <dbReference type="EMBL" id="APH74033.1"/>
    </source>
</evidence>
<dbReference type="Pfam" id="PF14542">
    <property type="entry name" value="Acetyltransf_CG"/>
    <property type="match status" value="1"/>
</dbReference>
<proteinExistence type="predicted"/>
<gene>
    <name evidence="2" type="ORF">BSQ44_23670</name>
</gene>
<feature type="domain" description="N-acetyltransferase" evidence="1">
    <location>
        <begin position="9"/>
        <end position="97"/>
    </location>
</feature>
<sequence length="98" mass="11320">MTGQEIQFEETLKGGRYFVPMPNGEDSRLTFVRVSQDRVIADHTFVPVPYREQGIAERMVERLIADARAGGYTITPTCWFVADEFKRHTPEWDDVLAR</sequence>
<reference evidence="3" key="1">
    <citation type="submission" date="2016-11" db="EMBL/GenBank/DDBJ databases">
        <title>Mesorhizobium oceanicum sp. nov., isolated from deep seawater in South China Sea.</title>
        <authorList>
            <person name="Fu G.-Y."/>
        </authorList>
    </citation>
    <scope>NUCLEOTIDE SEQUENCE [LARGE SCALE GENOMIC DNA]</scope>
    <source>
        <strain evidence="3">B7</strain>
    </source>
</reference>
<keyword evidence="3" id="KW-1185">Reference proteome</keyword>
<dbReference type="InterPro" id="IPR031165">
    <property type="entry name" value="GNAT_YJDJ"/>
</dbReference>
<dbReference type="Gene3D" id="3.40.630.30">
    <property type="match status" value="1"/>
</dbReference>
<protein>
    <recommendedName>
        <fullName evidence="1">N-acetyltransferase domain-containing protein</fullName>
    </recommendedName>
</protein>
<dbReference type="PANTHER" id="PTHR31435">
    <property type="entry name" value="PROTEIN NATD1"/>
    <property type="match status" value="1"/>
</dbReference>
<organism evidence="2 3">
    <name type="scientific">Aquibium oceanicum</name>
    <dbReference type="NCBI Taxonomy" id="1670800"/>
    <lineage>
        <taxon>Bacteria</taxon>
        <taxon>Pseudomonadati</taxon>
        <taxon>Pseudomonadota</taxon>
        <taxon>Alphaproteobacteria</taxon>
        <taxon>Hyphomicrobiales</taxon>
        <taxon>Phyllobacteriaceae</taxon>
        <taxon>Aquibium</taxon>
    </lineage>
</organism>
<dbReference type="AlphaFoldDB" id="A0A1L3SX75"/>
<evidence type="ECO:0000313" key="3">
    <source>
        <dbReference type="Proteomes" id="UP000182840"/>
    </source>
</evidence>
<dbReference type="EMBL" id="CP018171">
    <property type="protein sequence ID" value="APH74033.1"/>
    <property type="molecule type" value="Genomic_DNA"/>
</dbReference>
<dbReference type="Proteomes" id="UP000182840">
    <property type="component" value="Chromosome"/>
</dbReference>
<dbReference type="KEGG" id="meso:BSQ44_23670"/>
<evidence type="ECO:0000259" key="1">
    <source>
        <dbReference type="PROSITE" id="PS51729"/>
    </source>
</evidence>
<dbReference type="SUPFAM" id="SSF55729">
    <property type="entry name" value="Acyl-CoA N-acyltransferases (Nat)"/>
    <property type="match status" value="1"/>
</dbReference>